<keyword evidence="3" id="KW-1185">Reference proteome</keyword>
<dbReference type="RefSeq" id="WP_121048037.1">
    <property type="nucleotide sequence ID" value="NZ_AP018711.1"/>
</dbReference>
<dbReference type="InterPro" id="IPR011991">
    <property type="entry name" value="ArsR-like_HTH"/>
</dbReference>
<dbReference type="InterPro" id="IPR050508">
    <property type="entry name" value="Methyltransf_Superfamily"/>
</dbReference>
<evidence type="ECO:0000313" key="2">
    <source>
        <dbReference type="EMBL" id="RKS91604.1"/>
    </source>
</evidence>
<dbReference type="Gene3D" id="1.10.10.10">
    <property type="entry name" value="Winged helix-like DNA-binding domain superfamily/Winged helix DNA-binding domain"/>
    <property type="match status" value="1"/>
</dbReference>
<comment type="caution">
    <text evidence="2">The sequence shown here is derived from an EMBL/GenBank/DDBJ whole genome shotgun (WGS) entry which is preliminary data.</text>
</comment>
<dbReference type="SMART" id="SM00418">
    <property type="entry name" value="HTH_ARSR"/>
    <property type="match status" value="1"/>
</dbReference>
<evidence type="ECO:0000313" key="3">
    <source>
        <dbReference type="Proteomes" id="UP000276029"/>
    </source>
</evidence>
<dbReference type="InterPro" id="IPR036388">
    <property type="entry name" value="WH-like_DNA-bd_sf"/>
</dbReference>
<dbReference type="Pfam" id="PF01022">
    <property type="entry name" value="HTH_5"/>
    <property type="match status" value="1"/>
</dbReference>
<sequence>MQPALDLFRALADPSRLRIMALVRSMELSIGELAEVLGQSQPRVSRHVRILAEAGLLVRHKEGAWVFLRIEGAGLAGEVGGLLDRMMDGSPAVAEDAQRLDEIRTRRVAEMHSYFDAHAEGWDGIRSMHVSDGEVEAAILRALAARPVGYLLDIGTGTGRMLELLAPGSQGAIGVDRSADMLRVARGKLEAARLGHCEVRQADMYALPQADGSIDTVLLHQVLHYADNPAAAIAEAGRVLAPGGRLLVVDFAPHTLEELRSNHAHTRLGFADEAVLGWMRESGLEGRVVDHLKGGTLTVSIWLGEKTPLAKRKAA</sequence>
<dbReference type="InterPro" id="IPR001845">
    <property type="entry name" value="HTH_ArsR_DNA-bd_dom"/>
</dbReference>
<proteinExistence type="predicted"/>
<dbReference type="InterPro" id="IPR036390">
    <property type="entry name" value="WH_DNA-bd_sf"/>
</dbReference>
<gene>
    <name evidence="2" type="ORF">DFR51_1170</name>
</gene>
<name>A0ABX9T2G5_SPHMI</name>
<dbReference type="PRINTS" id="PR00778">
    <property type="entry name" value="HTHARSR"/>
</dbReference>
<dbReference type="Proteomes" id="UP000276029">
    <property type="component" value="Unassembled WGS sequence"/>
</dbReference>
<dbReference type="NCBIfam" id="NF033788">
    <property type="entry name" value="HTH_metalloreg"/>
    <property type="match status" value="1"/>
</dbReference>
<dbReference type="SUPFAM" id="SSF46785">
    <property type="entry name" value="Winged helix' DNA-binding domain"/>
    <property type="match status" value="1"/>
</dbReference>
<dbReference type="PROSITE" id="PS50987">
    <property type="entry name" value="HTH_ARSR_2"/>
    <property type="match status" value="1"/>
</dbReference>
<reference evidence="2 3" key="1">
    <citation type="submission" date="2018-10" db="EMBL/GenBank/DDBJ databases">
        <title>Genomic Encyclopedia of Type Strains, Phase IV (KMG-IV): sequencing the most valuable type-strain genomes for metagenomic binning, comparative biology and taxonomic classification.</title>
        <authorList>
            <person name="Goeker M."/>
        </authorList>
    </citation>
    <scope>NUCLEOTIDE SEQUENCE [LARGE SCALE GENOMIC DNA]</scope>
    <source>
        <strain evidence="2 3">DSM 19791</strain>
    </source>
</reference>
<evidence type="ECO:0000259" key="1">
    <source>
        <dbReference type="PROSITE" id="PS50987"/>
    </source>
</evidence>
<dbReference type="InterPro" id="IPR013216">
    <property type="entry name" value="Methyltransf_11"/>
</dbReference>
<dbReference type="Pfam" id="PF08241">
    <property type="entry name" value="Methyltransf_11"/>
    <property type="match status" value="1"/>
</dbReference>
<feature type="domain" description="HTH arsR-type" evidence="1">
    <location>
        <begin position="1"/>
        <end position="90"/>
    </location>
</feature>
<accession>A0ABX9T2G5</accession>
<dbReference type="PANTHER" id="PTHR42912">
    <property type="entry name" value="METHYLTRANSFERASE"/>
    <property type="match status" value="1"/>
</dbReference>
<dbReference type="EMBL" id="RBWX01000007">
    <property type="protein sequence ID" value="RKS91604.1"/>
    <property type="molecule type" value="Genomic_DNA"/>
</dbReference>
<protein>
    <submittedName>
        <fullName evidence="2">ArsR family transcriptional regulator</fullName>
    </submittedName>
</protein>
<organism evidence="2 3">
    <name type="scientific">Sphingosinicella microcystinivorans</name>
    <dbReference type="NCBI Taxonomy" id="335406"/>
    <lineage>
        <taxon>Bacteria</taxon>
        <taxon>Pseudomonadati</taxon>
        <taxon>Pseudomonadota</taxon>
        <taxon>Alphaproteobacteria</taxon>
        <taxon>Sphingomonadales</taxon>
        <taxon>Sphingosinicellaceae</taxon>
        <taxon>Sphingosinicella</taxon>
    </lineage>
</organism>
<dbReference type="Gene3D" id="3.40.50.150">
    <property type="entry name" value="Vaccinia Virus protein VP39"/>
    <property type="match status" value="1"/>
</dbReference>
<dbReference type="CDD" id="cd00090">
    <property type="entry name" value="HTH_ARSR"/>
    <property type="match status" value="1"/>
</dbReference>
<dbReference type="InterPro" id="IPR029063">
    <property type="entry name" value="SAM-dependent_MTases_sf"/>
</dbReference>
<dbReference type="SUPFAM" id="SSF53335">
    <property type="entry name" value="S-adenosyl-L-methionine-dependent methyltransferases"/>
    <property type="match status" value="1"/>
</dbReference>
<dbReference type="CDD" id="cd02440">
    <property type="entry name" value="AdoMet_MTases"/>
    <property type="match status" value="1"/>
</dbReference>